<accession>H6L4Y4</accession>
<gene>
    <name evidence="2" type="ordered locus">SGRA_2431</name>
</gene>
<dbReference type="STRING" id="984262.SGRA_2431"/>
<feature type="compositionally biased region" description="Basic and acidic residues" evidence="1">
    <location>
        <begin position="1"/>
        <end position="26"/>
    </location>
</feature>
<evidence type="ECO:0000313" key="3">
    <source>
        <dbReference type="Proteomes" id="UP000007519"/>
    </source>
</evidence>
<dbReference type="EMBL" id="CP002831">
    <property type="protein sequence ID" value="AFC25159.1"/>
    <property type="molecule type" value="Genomic_DNA"/>
</dbReference>
<dbReference type="AlphaFoldDB" id="H6L4Y4"/>
<protein>
    <submittedName>
        <fullName evidence="2">Uncharacterized protein</fullName>
    </submittedName>
</protein>
<feature type="region of interest" description="Disordered" evidence="1">
    <location>
        <begin position="1"/>
        <end position="57"/>
    </location>
</feature>
<proteinExistence type="predicted"/>
<dbReference type="HOGENOM" id="CLU_2994134_0_0_10"/>
<evidence type="ECO:0000313" key="2">
    <source>
        <dbReference type="EMBL" id="AFC25159.1"/>
    </source>
</evidence>
<feature type="compositionally biased region" description="Basic and acidic residues" evidence="1">
    <location>
        <begin position="48"/>
        <end position="57"/>
    </location>
</feature>
<dbReference type="Proteomes" id="UP000007519">
    <property type="component" value="Chromosome"/>
</dbReference>
<reference evidence="2 3" key="1">
    <citation type="journal article" date="2012" name="Stand. Genomic Sci.">
        <title>Complete genome sequencing and analysis of Saprospira grandis str. Lewin, a predatory marine bacterium.</title>
        <authorList>
            <person name="Saw J.H."/>
            <person name="Yuryev A."/>
            <person name="Kanbe M."/>
            <person name="Hou S."/>
            <person name="Young A.G."/>
            <person name="Aizawa S."/>
            <person name="Alam M."/>
        </authorList>
    </citation>
    <scope>NUCLEOTIDE SEQUENCE [LARGE SCALE GENOMIC DNA]</scope>
    <source>
        <strain evidence="2 3">Lewin</strain>
    </source>
</reference>
<sequence length="57" mass="6575">MRRGGRRPDRAFEQSEKAKGRADLRAPKRSARRRREAPSHPIKSVIDLIKEQGPKEP</sequence>
<evidence type="ECO:0000256" key="1">
    <source>
        <dbReference type="SAM" id="MobiDB-lite"/>
    </source>
</evidence>
<name>H6L4Y4_SAPGL</name>
<organism evidence="2 3">
    <name type="scientific">Saprospira grandis (strain Lewin)</name>
    <dbReference type="NCBI Taxonomy" id="984262"/>
    <lineage>
        <taxon>Bacteria</taxon>
        <taxon>Pseudomonadati</taxon>
        <taxon>Bacteroidota</taxon>
        <taxon>Saprospiria</taxon>
        <taxon>Saprospirales</taxon>
        <taxon>Saprospiraceae</taxon>
        <taxon>Saprospira</taxon>
    </lineage>
</organism>
<keyword evidence="3" id="KW-1185">Reference proteome</keyword>
<dbReference type="KEGG" id="sgn:SGRA_2431"/>